<organism evidence="3 4">
    <name type="scientific">Bradyrhizobium erythrophlei</name>
    <dbReference type="NCBI Taxonomy" id="1437360"/>
    <lineage>
        <taxon>Bacteria</taxon>
        <taxon>Pseudomonadati</taxon>
        <taxon>Pseudomonadota</taxon>
        <taxon>Alphaproteobacteria</taxon>
        <taxon>Hyphomicrobiales</taxon>
        <taxon>Nitrobacteraceae</taxon>
        <taxon>Bradyrhizobium</taxon>
    </lineage>
</organism>
<feature type="signal peptide" evidence="2">
    <location>
        <begin position="1"/>
        <end position="22"/>
    </location>
</feature>
<dbReference type="PANTHER" id="PTHR43215:SF14">
    <property type="entry name" value="RADIAL SPOKE HEAD 1 HOMOLOG"/>
    <property type="match status" value="1"/>
</dbReference>
<dbReference type="SMART" id="SM00698">
    <property type="entry name" value="MORN"/>
    <property type="match status" value="4"/>
</dbReference>
<dbReference type="OrthoDB" id="7794320at2"/>
<dbReference type="RefSeq" id="WP_079606091.1">
    <property type="nucleotide sequence ID" value="NZ_LT670817.1"/>
</dbReference>
<sequence>MSVCARFGLLVLVLIGAPFSKAESQEERVVVDTILGDDFSREKGIWRTKILYVFDERALNLIARSYSVFDSHPSRNLDFVWTPSQVSSDHGGRISGFGRLVWRARTGSPRDPSSIDSVYVGHVRDGRPNGLGRYVSRDNVVYDGSWKNGRFNGEGTLQLPTGEFYQGSFVEGRAAGVGKYIDATGEIFEGRFVSGLREGLGKTTLPGGSIYQSVWRNGTELPGSKRIRIAQTGGQISGATHDDVRLGVTVLSKPTNEVPARESLGYVGTAVGNKITVRPDDPQLLSVWMSQGTIQSEVAALKDEGGFFRQSLFGFDRNGVYPPKLAFDFQNRTATRIEIKGFYLDVSKSESENRPALDLLVATERESCGRGYSVSTGRRRDNGNFAPYFGMNNFGWGRVENGTLRFDFSTPGKNAAPQSMRFTKAVGTFQNRTNIDVSDAIAQAGANLTMLKRFKQTGFTCEIDRENGPDKPKNLSQCLDALKKTGAFGNLSQSIGLDGIEVVTALRGIFEYQYQDASGRMISVSSPLNINITIGGLTQAPECGEGSGPEPIRDKPITLRLDQGSYRIQLPISTSTIDAGHSRQFVVALNAPKSSHHDLQLVAVLTDGREIRSRPIDLLYFLPSWYPKTLY</sequence>
<keyword evidence="2" id="KW-0732">Signal</keyword>
<protein>
    <submittedName>
        <fullName evidence="3">Uncharacterized conserved protein</fullName>
    </submittedName>
</protein>
<gene>
    <name evidence="3" type="ORF">SAMN05443248_8007</name>
</gene>
<proteinExistence type="predicted"/>
<dbReference type="Proteomes" id="UP000189796">
    <property type="component" value="Chromosome I"/>
</dbReference>
<evidence type="ECO:0000313" key="4">
    <source>
        <dbReference type="Proteomes" id="UP000189796"/>
    </source>
</evidence>
<feature type="chain" id="PRO_5012974447" evidence="2">
    <location>
        <begin position="23"/>
        <end position="631"/>
    </location>
</feature>
<dbReference type="Gene3D" id="2.20.110.10">
    <property type="entry name" value="Histone H3 K4-specific methyltransferase SET7/9 N-terminal domain"/>
    <property type="match status" value="1"/>
</dbReference>
<dbReference type="Pfam" id="PF02493">
    <property type="entry name" value="MORN"/>
    <property type="match status" value="4"/>
</dbReference>
<dbReference type="PANTHER" id="PTHR43215">
    <property type="entry name" value="RADIAL SPOKE HEAD 1 HOMOLOG"/>
    <property type="match status" value="1"/>
</dbReference>
<evidence type="ECO:0000313" key="3">
    <source>
        <dbReference type="EMBL" id="SHI08020.1"/>
    </source>
</evidence>
<accession>A0A1M5Y7F9</accession>
<keyword evidence="1" id="KW-0677">Repeat</keyword>
<evidence type="ECO:0000256" key="1">
    <source>
        <dbReference type="ARBA" id="ARBA00022737"/>
    </source>
</evidence>
<name>A0A1M5Y7F9_9BRAD</name>
<dbReference type="InterPro" id="IPR003409">
    <property type="entry name" value="MORN"/>
</dbReference>
<evidence type="ECO:0000256" key="2">
    <source>
        <dbReference type="SAM" id="SignalP"/>
    </source>
</evidence>
<reference evidence="3 4" key="1">
    <citation type="submission" date="2016-11" db="EMBL/GenBank/DDBJ databases">
        <authorList>
            <person name="Jaros S."/>
            <person name="Januszkiewicz K."/>
            <person name="Wedrychowicz H."/>
        </authorList>
    </citation>
    <scope>NUCLEOTIDE SEQUENCE [LARGE SCALE GENOMIC DNA]</scope>
    <source>
        <strain evidence="3 4">GAS138</strain>
    </source>
</reference>
<dbReference type="SUPFAM" id="SSF82185">
    <property type="entry name" value="Histone H3 K4-specific methyltransferase SET7/9 N-terminal domain"/>
    <property type="match status" value="1"/>
</dbReference>
<dbReference type="AlphaFoldDB" id="A0A1M5Y7F9"/>
<dbReference type="EMBL" id="LT670817">
    <property type="protein sequence ID" value="SHI08020.1"/>
    <property type="molecule type" value="Genomic_DNA"/>
</dbReference>